<comment type="caution">
    <text evidence="2">The sequence shown here is derived from an EMBL/GenBank/DDBJ whole genome shotgun (WGS) entry which is preliminary data.</text>
</comment>
<sequence>MLIKFTVFITVCQVVLGAVADSEWVGKRFPDENVIDGIQEDDTTFLAPHDNHGRVEMGIKNKDCDSGEDPKGLDGDLGPINYICFDKRIKFQPDPTVHPVLHVDHIPKKYMPWHYCMNQSIEYNTLVPTYGDHRPLWPRYGEYTFVPKQRWVHSLEHGSIVMLYHPCANGNEVNILKKIIKGCLYQYVITAFNELEAKRPIVLVAWGARLELSKVDPEMVINFIRKFAYKAPEKVTNDGQYDKNLLEPASIKFKGQENSLCPLPSYVI</sequence>
<evidence type="ECO:0000313" key="3">
    <source>
        <dbReference type="Proteomes" id="UP001431783"/>
    </source>
</evidence>
<dbReference type="Pfam" id="PF11303">
    <property type="entry name" value="DUF3105"/>
    <property type="match status" value="1"/>
</dbReference>
<reference evidence="2 3" key="1">
    <citation type="submission" date="2023-03" db="EMBL/GenBank/DDBJ databases">
        <title>Genome insight into feeding habits of ladybird beetles.</title>
        <authorList>
            <person name="Li H.-S."/>
            <person name="Huang Y.-H."/>
            <person name="Pang H."/>
        </authorList>
    </citation>
    <scope>NUCLEOTIDE SEQUENCE [LARGE SCALE GENOMIC DNA]</scope>
    <source>
        <strain evidence="2">SYSU_2023b</strain>
        <tissue evidence="2">Whole body</tissue>
    </source>
</reference>
<accession>A0AAW1UD99</accession>
<organism evidence="2 3">
    <name type="scientific">Henosepilachna vigintioctopunctata</name>
    <dbReference type="NCBI Taxonomy" id="420089"/>
    <lineage>
        <taxon>Eukaryota</taxon>
        <taxon>Metazoa</taxon>
        <taxon>Ecdysozoa</taxon>
        <taxon>Arthropoda</taxon>
        <taxon>Hexapoda</taxon>
        <taxon>Insecta</taxon>
        <taxon>Pterygota</taxon>
        <taxon>Neoptera</taxon>
        <taxon>Endopterygota</taxon>
        <taxon>Coleoptera</taxon>
        <taxon>Polyphaga</taxon>
        <taxon>Cucujiformia</taxon>
        <taxon>Coccinelloidea</taxon>
        <taxon>Coccinellidae</taxon>
        <taxon>Epilachninae</taxon>
        <taxon>Epilachnini</taxon>
        <taxon>Henosepilachna</taxon>
    </lineage>
</organism>
<proteinExistence type="predicted"/>
<name>A0AAW1UD99_9CUCU</name>
<feature type="signal peptide" evidence="1">
    <location>
        <begin position="1"/>
        <end position="17"/>
    </location>
</feature>
<dbReference type="InterPro" id="IPR021454">
    <property type="entry name" value="DUF3105"/>
</dbReference>
<dbReference type="PANTHER" id="PTHR34179:SF1">
    <property type="entry name" value="TUMOR PROTEIN P53-INDUCIBLE PROTEIN 13"/>
    <property type="match status" value="1"/>
</dbReference>
<evidence type="ECO:0000256" key="1">
    <source>
        <dbReference type="SAM" id="SignalP"/>
    </source>
</evidence>
<gene>
    <name evidence="2" type="ORF">WA026_023124</name>
</gene>
<evidence type="ECO:0000313" key="2">
    <source>
        <dbReference type="EMBL" id="KAK9878677.1"/>
    </source>
</evidence>
<dbReference type="EMBL" id="JARQZJ010000052">
    <property type="protein sequence ID" value="KAK9878677.1"/>
    <property type="molecule type" value="Genomic_DNA"/>
</dbReference>
<keyword evidence="3" id="KW-1185">Reference proteome</keyword>
<protein>
    <submittedName>
        <fullName evidence="2">Uncharacterized protein</fullName>
    </submittedName>
</protein>
<feature type="chain" id="PRO_5043755064" evidence="1">
    <location>
        <begin position="18"/>
        <end position="268"/>
    </location>
</feature>
<dbReference type="AlphaFoldDB" id="A0AAW1UD99"/>
<keyword evidence="1" id="KW-0732">Signal</keyword>
<dbReference type="PANTHER" id="PTHR34179">
    <property type="entry name" value="TUMOR PROTEIN P53-INDUCIBLE PROTEIN 13"/>
    <property type="match status" value="1"/>
</dbReference>
<dbReference type="GO" id="GO:0005737">
    <property type="term" value="C:cytoplasm"/>
    <property type="evidence" value="ECO:0007669"/>
    <property type="project" value="TreeGrafter"/>
</dbReference>
<dbReference type="Proteomes" id="UP001431783">
    <property type="component" value="Unassembled WGS sequence"/>
</dbReference>